<feature type="domain" description="AMP-dependent synthetase/ligase" evidence="20">
    <location>
        <begin position="86"/>
        <end position="409"/>
    </location>
</feature>
<sequence>IPDPDPDPELRVSVTQQHASSPKMPVPLAVAAPAALAAGAYLNAKSGLWYDLMLQKIVLVSMWRVIRGVRNDRLSLFYTLEDWARSKSHANRDVLLFEDRRYTYAQFYDAVLRHGTYLRAHHGIKPGAIVALDYQNSDTFLFLWWALWAIGAKPAFINYNLTGKPLAHCIEAATARLCIVDPAVAHNITDEVRADLGAGVEFVVWTPDVAAAAASIAPIRFPDGDRTEAEFSNMAVLIYTSGTTGLPKAAIVSWVKCIAGGTAGSMLLGRGRGDIMYTSMPLYHSSAAVLSFCATVVSGSTQALGRKFSTKTFWQDVRKHNATGIQYVGETLRYLLAAPPQRDPVTGEDLDKQHKVTVAIGNGLRPDIWNKFKERFAIPTIAEFYASTEGSSSTWNLSSNDLFAGAVGRMGWLRRFLLRNDMAFLAYDHEADAPYRDPTTGFCRRVAPGEPGELINRVDPADLKRLFQGYFNNEKATESKILRDVFARGDAWYRTGDIMSLDAEGRYAFNDRIGDTFRWKSENVSTNEVAHAVGTYPAVREANVYGVELPHHDGRAGCVAVNFTTDPPSAETLSGLAAHVRAGLPRYAVPLFLRVVKEVAGAQTTGTNKQQKAVLRNAGVKPGALNDGAMLYWLRGDTYVPFGQKEWQDLQGGRVKL</sequence>
<evidence type="ECO:0000256" key="13">
    <source>
        <dbReference type="ARBA" id="ARBA00023055"/>
    </source>
</evidence>
<evidence type="ECO:0000256" key="11">
    <source>
        <dbReference type="ARBA" id="ARBA00022840"/>
    </source>
</evidence>
<dbReference type="GO" id="GO:0005524">
    <property type="term" value="F:ATP binding"/>
    <property type="evidence" value="ECO:0007669"/>
    <property type="project" value="UniProtKB-KW"/>
</dbReference>
<feature type="non-terminal residue" evidence="22">
    <location>
        <position position="1"/>
    </location>
</feature>
<protein>
    <recommendedName>
        <fullName evidence="18">Very long-chain fatty acid transport protein</fullName>
    </recommendedName>
    <alternativeName>
        <fullName evidence="19">Very-long-chain acyl-CoA synthetase</fullName>
    </alternativeName>
</protein>
<dbReference type="GO" id="GO:0009898">
    <property type="term" value="C:cytoplasmic side of plasma membrane"/>
    <property type="evidence" value="ECO:0007669"/>
    <property type="project" value="TreeGrafter"/>
</dbReference>
<evidence type="ECO:0000256" key="18">
    <source>
        <dbReference type="ARBA" id="ARBA00068795"/>
    </source>
</evidence>
<organism evidence="22 23">
    <name type="scientific">Beauveria asiatica</name>
    <dbReference type="NCBI Taxonomy" id="1069075"/>
    <lineage>
        <taxon>Eukaryota</taxon>
        <taxon>Fungi</taxon>
        <taxon>Dikarya</taxon>
        <taxon>Ascomycota</taxon>
        <taxon>Pezizomycotina</taxon>
        <taxon>Sordariomycetes</taxon>
        <taxon>Hypocreomycetidae</taxon>
        <taxon>Hypocreales</taxon>
        <taxon>Cordycipitaceae</taxon>
        <taxon>Beauveria</taxon>
    </lineage>
</organism>
<dbReference type="SUPFAM" id="SSF56801">
    <property type="entry name" value="Acetyl-CoA synthetase-like"/>
    <property type="match status" value="1"/>
</dbReference>
<dbReference type="InterPro" id="IPR042099">
    <property type="entry name" value="ANL_N_sf"/>
</dbReference>
<evidence type="ECO:0000259" key="20">
    <source>
        <dbReference type="Pfam" id="PF00501"/>
    </source>
</evidence>
<dbReference type="PROSITE" id="PS00455">
    <property type="entry name" value="AMP_BINDING"/>
    <property type="match status" value="1"/>
</dbReference>
<dbReference type="PANTHER" id="PTHR43107">
    <property type="entry name" value="LONG-CHAIN FATTY ACID TRANSPORT PROTEIN"/>
    <property type="match status" value="1"/>
</dbReference>
<keyword evidence="11" id="KW-0067">ATP-binding</keyword>
<evidence type="ECO:0000256" key="4">
    <source>
        <dbReference type="ARBA" id="ARBA00006432"/>
    </source>
</evidence>
<dbReference type="GO" id="GO:0044539">
    <property type="term" value="P:long-chain fatty acid import into cell"/>
    <property type="evidence" value="ECO:0007669"/>
    <property type="project" value="TreeGrafter"/>
</dbReference>
<evidence type="ECO:0000256" key="9">
    <source>
        <dbReference type="ARBA" id="ARBA00022692"/>
    </source>
</evidence>
<evidence type="ECO:0000256" key="10">
    <source>
        <dbReference type="ARBA" id="ARBA00022741"/>
    </source>
</evidence>
<keyword evidence="6" id="KW-1003">Cell membrane</keyword>
<dbReference type="EMBL" id="JAAHCF010000810">
    <property type="protein sequence ID" value="KAK8141899.1"/>
    <property type="molecule type" value="Genomic_DNA"/>
</dbReference>
<dbReference type="InterPro" id="IPR000873">
    <property type="entry name" value="AMP-dep_synth/lig_dom"/>
</dbReference>
<dbReference type="FunFam" id="3.40.50.12780:FF:000019">
    <property type="entry name" value="Long-chain fatty acid transporter"/>
    <property type="match status" value="1"/>
</dbReference>
<feature type="domain" description="AMP-binding enzyme C-terminal" evidence="21">
    <location>
        <begin position="528"/>
        <end position="599"/>
    </location>
</feature>
<dbReference type="GO" id="GO:0004467">
    <property type="term" value="F:long-chain fatty acid-CoA ligase activity"/>
    <property type="evidence" value="ECO:0007669"/>
    <property type="project" value="TreeGrafter"/>
</dbReference>
<comment type="function">
    <text evidence="17">Acyl-CoA synthetase required for both the import of long chain fatty acids (LCFAs) (C14-C18) and the activation very long chain fatty acids (VLCFAs) (C20-C26) by esterification of the fatty acids into metabolically active CoA-thioesters for subsequent degradation or incorporation into phospholipids. The transport and fatty acyl-CoA synthetase activities are genetically separable and are thus independent activities. Esterifies VLCFAs in the peroxisome matrix. The VLCFAs are actively transported into peroxisomes by a PXA1-PXA2 heterodimeric transporter in the peroxisomal membrane.</text>
</comment>
<dbReference type="Proteomes" id="UP001397290">
    <property type="component" value="Unassembled WGS sequence"/>
</dbReference>
<dbReference type="PANTHER" id="PTHR43107:SF15">
    <property type="entry name" value="FATTY ACID TRANSPORT PROTEIN 3, ISOFORM A"/>
    <property type="match status" value="1"/>
</dbReference>
<proteinExistence type="inferred from homology"/>
<dbReference type="GO" id="GO:0005324">
    <property type="term" value="F:long-chain fatty acid transmembrane transporter activity"/>
    <property type="evidence" value="ECO:0007669"/>
    <property type="project" value="TreeGrafter"/>
</dbReference>
<dbReference type="FunFam" id="3.30.300.30:FF:000020">
    <property type="entry name" value="Long-chain fatty acid transporter"/>
    <property type="match status" value="1"/>
</dbReference>
<keyword evidence="12" id="KW-1133">Transmembrane helix</keyword>
<keyword evidence="7" id="KW-0436">Ligase</keyword>
<dbReference type="Pfam" id="PF00501">
    <property type="entry name" value="AMP-binding"/>
    <property type="match status" value="1"/>
</dbReference>
<reference evidence="22 23" key="1">
    <citation type="submission" date="2020-02" db="EMBL/GenBank/DDBJ databases">
        <title>Comparative genomics of the hypocrealean fungal genus Beauvera.</title>
        <authorList>
            <person name="Showalter D.N."/>
            <person name="Bushley K.E."/>
            <person name="Rehner S.A."/>
        </authorList>
    </citation>
    <scope>NUCLEOTIDE SEQUENCE [LARGE SCALE GENOMIC DNA]</scope>
    <source>
        <strain evidence="22 23">ARSEF4384</strain>
    </source>
</reference>
<evidence type="ECO:0000313" key="22">
    <source>
        <dbReference type="EMBL" id="KAK8141899.1"/>
    </source>
</evidence>
<comment type="caution">
    <text evidence="22">The sequence shown here is derived from an EMBL/GenBank/DDBJ whole genome shotgun (WGS) entry which is preliminary data.</text>
</comment>
<dbReference type="GO" id="GO:0005778">
    <property type="term" value="C:peroxisomal membrane"/>
    <property type="evidence" value="ECO:0007669"/>
    <property type="project" value="UniProtKB-SubCell"/>
</dbReference>
<dbReference type="InterPro" id="IPR045851">
    <property type="entry name" value="AMP-bd_C_sf"/>
</dbReference>
<evidence type="ECO:0000256" key="5">
    <source>
        <dbReference type="ARBA" id="ARBA00022448"/>
    </source>
</evidence>
<evidence type="ECO:0000256" key="8">
    <source>
        <dbReference type="ARBA" id="ARBA00022677"/>
    </source>
</evidence>
<comment type="similarity">
    <text evidence="4">Belongs to the ATP-dependent AMP-binding enzyme family.</text>
</comment>
<comment type="subcellular location">
    <subcellularLocation>
        <location evidence="3">Cell membrane</location>
        <topology evidence="3">Multi-pass membrane protein</topology>
    </subcellularLocation>
    <subcellularLocation>
        <location evidence="1">Lipid droplet</location>
    </subcellularLocation>
    <subcellularLocation>
        <location evidence="2">Peroxisome membrane</location>
        <topology evidence="2">Multi-pass membrane protein</topology>
    </subcellularLocation>
</comment>
<dbReference type="Gene3D" id="3.40.50.12780">
    <property type="entry name" value="N-terminal domain of ligase-like"/>
    <property type="match status" value="1"/>
</dbReference>
<evidence type="ECO:0000313" key="23">
    <source>
        <dbReference type="Proteomes" id="UP001397290"/>
    </source>
</evidence>
<keyword evidence="23" id="KW-1185">Reference proteome</keyword>
<evidence type="ECO:0000259" key="21">
    <source>
        <dbReference type="Pfam" id="PF13193"/>
    </source>
</evidence>
<keyword evidence="5" id="KW-0813">Transport</keyword>
<name>A0AAW0RI91_9HYPO</name>
<evidence type="ECO:0000256" key="19">
    <source>
        <dbReference type="ARBA" id="ARBA00078285"/>
    </source>
</evidence>
<dbReference type="InterPro" id="IPR025110">
    <property type="entry name" value="AMP-bd_C"/>
</dbReference>
<keyword evidence="8" id="KW-0551">Lipid droplet</keyword>
<evidence type="ECO:0000256" key="3">
    <source>
        <dbReference type="ARBA" id="ARBA00004651"/>
    </source>
</evidence>
<dbReference type="GO" id="GO:0005811">
    <property type="term" value="C:lipid droplet"/>
    <property type="evidence" value="ECO:0007669"/>
    <property type="project" value="UniProtKB-SubCell"/>
</dbReference>
<evidence type="ECO:0000256" key="6">
    <source>
        <dbReference type="ARBA" id="ARBA00022475"/>
    </source>
</evidence>
<dbReference type="InterPro" id="IPR020845">
    <property type="entry name" value="AMP-binding_CS"/>
</dbReference>
<keyword evidence="9" id="KW-0812">Transmembrane</keyword>
<dbReference type="Pfam" id="PF13193">
    <property type="entry name" value="AMP-binding_C"/>
    <property type="match status" value="1"/>
</dbReference>
<gene>
    <name evidence="22" type="ORF">G3M48_009705</name>
</gene>
<evidence type="ECO:0000256" key="2">
    <source>
        <dbReference type="ARBA" id="ARBA00004585"/>
    </source>
</evidence>
<evidence type="ECO:0000256" key="7">
    <source>
        <dbReference type="ARBA" id="ARBA00022598"/>
    </source>
</evidence>
<keyword evidence="13" id="KW-0445">Lipid transport</keyword>
<comment type="catalytic activity">
    <reaction evidence="16">
        <text>a very long-chain fatty acid + ATP + CoA = a very long-chain fatty acyl-CoA + AMP + diphosphate</text>
        <dbReference type="Rhea" id="RHEA:54536"/>
        <dbReference type="ChEBI" id="CHEBI:30616"/>
        <dbReference type="ChEBI" id="CHEBI:33019"/>
        <dbReference type="ChEBI" id="CHEBI:57287"/>
        <dbReference type="ChEBI" id="CHEBI:58950"/>
        <dbReference type="ChEBI" id="CHEBI:138261"/>
        <dbReference type="ChEBI" id="CHEBI:456215"/>
    </reaction>
</comment>
<evidence type="ECO:0000256" key="12">
    <source>
        <dbReference type="ARBA" id="ARBA00022989"/>
    </source>
</evidence>
<accession>A0AAW0RI91</accession>
<keyword evidence="14" id="KW-0472">Membrane</keyword>
<dbReference type="AlphaFoldDB" id="A0AAW0RI91"/>
<keyword evidence="10" id="KW-0547">Nucleotide-binding</keyword>
<evidence type="ECO:0000256" key="14">
    <source>
        <dbReference type="ARBA" id="ARBA00023136"/>
    </source>
</evidence>
<dbReference type="Gene3D" id="3.30.300.30">
    <property type="match status" value="1"/>
</dbReference>
<keyword evidence="15" id="KW-0576">Peroxisome</keyword>
<evidence type="ECO:0000256" key="15">
    <source>
        <dbReference type="ARBA" id="ARBA00023140"/>
    </source>
</evidence>
<evidence type="ECO:0000256" key="16">
    <source>
        <dbReference type="ARBA" id="ARBA00051585"/>
    </source>
</evidence>
<evidence type="ECO:0000256" key="1">
    <source>
        <dbReference type="ARBA" id="ARBA00004502"/>
    </source>
</evidence>
<evidence type="ECO:0000256" key="17">
    <source>
        <dbReference type="ARBA" id="ARBA00060276"/>
    </source>
</evidence>